<dbReference type="OrthoDB" id="270913at2"/>
<evidence type="ECO:0000313" key="2">
    <source>
        <dbReference type="Proteomes" id="UP000000238"/>
    </source>
</evidence>
<organism evidence="1 2">
    <name type="scientific">Hahella chejuensis (strain KCTC 2396)</name>
    <dbReference type="NCBI Taxonomy" id="349521"/>
    <lineage>
        <taxon>Bacteria</taxon>
        <taxon>Pseudomonadati</taxon>
        <taxon>Pseudomonadota</taxon>
        <taxon>Gammaproteobacteria</taxon>
        <taxon>Oceanospirillales</taxon>
        <taxon>Hahellaceae</taxon>
        <taxon>Hahella</taxon>
    </lineage>
</organism>
<sequence length="79" mass="8975">MVGGVYAFIAIPARKKRWITHRMKSGKRVAEIKIRFYKDGIGFGAGDEKKWPESVFKTETGMFVRMDAPARRQAAGDRV</sequence>
<dbReference type="STRING" id="349521.HCH_04709"/>
<proteinExistence type="predicted"/>
<reference evidence="1 2" key="1">
    <citation type="journal article" date="2005" name="Nucleic Acids Res.">
        <title>Genomic blueprint of Hahella chejuensis, a marine microbe producing an algicidal agent.</title>
        <authorList>
            <person name="Jeong H."/>
            <person name="Yim J.H."/>
            <person name="Lee C."/>
            <person name="Choi S.-H."/>
            <person name="Park Y.K."/>
            <person name="Yoon S.H."/>
            <person name="Hur C.-G."/>
            <person name="Kang H.-Y."/>
            <person name="Kim D."/>
            <person name="Lee H.H."/>
            <person name="Park K.H."/>
            <person name="Park S.-H."/>
            <person name="Park H.-S."/>
            <person name="Lee H.K."/>
            <person name="Oh T.K."/>
            <person name="Kim J.F."/>
        </authorList>
    </citation>
    <scope>NUCLEOTIDE SEQUENCE [LARGE SCALE GENOMIC DNA]</scope>
    <source>
        <strain evidence="1 2">KCTC 2396</strain>
    </source>
</reference>
<dbReference type="EMBL" id="CP000155">
    <property type="protein sequence ID" value="ABC31407.1"/>
    <property type="molecule type" value="Genomic_DNA"/>
</dbReference>
<dbReference type="HOGENOM" id="CLU_2601182_0_0_6"/>
<keyword evidence="2" id="KW-1185">Reference proteome</keyword>
<name>Q2SD67_HAHCH</name>
<dbReference type="KEGG" id="hch:HCH_04709"/>
<dbReference type="RefSeq" id="WP_011398472.1">
    <property type="nucleotide sequence ID" value="NC_007645.1"/>
</dbReference>
<dbReference type="Proteomes" id="UP000000238">
    <property type="component" value="Chromosome"/>
</dbReference>
<accession>Q2SD67</accession>
<gene>
    <name evidence="1" type="ordered locus">HCH_04709</name>
</gene>
<evidence type="ECO:0000313" key="1">
    <source>
        <dbReference type="EMBL" id="ABC31407.1"/>
    </source>
</evidence>
<protein>
    <submittedName>
        <fullName evidence="1">Uncharacterized protein</fullName>
    </submittedName>
</protein>
<dbReference type="AlphaFoldDB" id="Q2SD67"/>